<dbReference type="InterPro" id="IPR039733">
    <property type="entry name" value="NTAQ1"/>
</dbReference>
<dbReference type="GO" id="GO:0005634">
    <property type="term" value="C:nucleus"/>
    <property type="evidence" value="ECO:0007669"/>
    <property type="project" value="TreeGrafter"/>
</dbReference>
<dbReference type="AlphaFoldDB" id="A0A9P6B5M8"/>
<dbReference type="Pfam" id="PF09764">
    <property type="entry name" value="Nt_Gln_amidase"/>
    <property type="match status" value="1"/>
</dbReference>
<keyword evidence="5 8" id="KW-0378">Hydrolase</keyword>
<evidence type="ECO:0000313" key="10">
    <source>
        <dbReference type="EMBL" id="KAF9518178.1"/>
    </source>
</evidence>
<feature type="domain" description="Protein N-terminal glutamine amidohydrolase alpha beta roll" evidence="9">
    <location>
        <begin position="3"/>
        <end position="141"/>
    </location>
</feature>
<comment type="subunit">
    <text evidence="2 8">Monomer.</text>
</comment>
<comment type="caution">
    <text evidence="10">The sequence shown here is derived from an EMBL/GenBank/DDBJ whole genome shotgun (WGS) entry which is preliminary data.</text>
</comment>
<comment type="function">
    <text evidence="8">Mediates the side-chain deamidation of N-terminal glutamine residues to glutamate, an important step in N-end rule pathway of protein degradation. Conversion of the resulting N-terminal glutamine to glutamate renders the protein susceptible to arginylation, polyubiquitination and degradation as specified by the N-end rule. Does not act on substrates with internal or C-terminal glutamine and does not act on non-glutamine residues in any position.</text>
</comment>
<evidence type="ECO:0000256" key="1">
    <source>
        <dbReference type="ARBA" id="ARBA00008985"/>
    </source>
</evidence>
<sequence>MTYTAQYCEENIYLLAKSFCSEEGDHRQSYAVFISNVSRNVALFNQQASQAPQLPVLWDYHVLLLTVESRQTPNDDLTVSIWDYDTRLGFPCPFDVYMIGTFPDIISDISASCGLDLVSHFRVVPTSDFLDHFASDRSHMVYCFSRPCCCSL</sequence>
<reference evidence="10" key="1">
    <citation type="journal article" date="2020" name="Nat. Commun.">
        <title>Large-scale genome sequencing of mycorrhizal fungi provides insights into the early evolution of symbiotic traits.</title>
        <authorList>
            <person name="Miyauchi S."/>
            <person name="Kiss E."/>
            <person name="Kuo A."/>
            <person name="Drula E."/>
            <person name="Kohler A."/>
            <person name="Sanchez-Garcia M."/>
            <person name="Morin E."/>
            <person name="Andreopoulos B."/>
            <person name="Barry K.W."/>
            <person name="Bonito G."/>
            <person name="Buee M."/>
            <person name="Carver A."/>
            <person name="Chen C."/>
            <person name="Cichocki N."/>
            <person name="Clum A."/>
            <person name="Culley D."/>
            <person name="Crous P.W."/>
            <person name="Fauchery L."/>
            <person name="Girlanda M."/>
            <person name="Hayes R.D."/>
            <person name="Keri Z."/>
            <person name="LaButti K."/>
            <person name="Lipzen A."/>
            <person name="Lombard V."/>
            <person name="Magnuson J."/>
            <person name="Maillard F."/>
            <person name="Murat C."/>
            <person name="Nolan M."/>
            <person name="Ohm R.A."/>
            <person name="Pangilinan J."/>
            <person name="Pereira M.F."/>
            <person name="Perotto S."/>
            <person name="Peter M."/>
            <person name="Pfister S."/>
            <person name="Riley R."/>
            <person name="Sitrit Y."/>
            <person name="Stielow J.B."/>
            <person name="Szollosi G."/>
            <person name="Zifcakova L."/>
            <person name="Stursova M."/>
            <person name="Spatafora J.W."/>
            <person name="Tedersoo L."/>
            <person name="Vaario L.M."/>
            <person name="Yamada A."/>
            <person name="Yan M."/>
            <person name="Wang P."/>
            <person name="Xu J."/>
            <person name="Bruns T."/>
            <person name="Baldrian P."/>
            <person name="Vilgalys R."/>
            <person name="Dunand C."/>
            <person name="Henrissat B."/>
            <person name="Grigoriev I.V."/>
            <person name="Hibbett D."/>
            <person name="Nagy L.G."/>
            <person name="Martin F.M."/>
        </authorList>
    </citation>
    <scope>NUCLEOTIDE SEQUENCE</scope>
    <source>
        <strain evidence="10">UP504</strain>
    </source>
</reference>
<accession>A0A9P6B5M8</accession>
<comment type="catalytic activity">
    <reaction evidence="7 8">
        <text>N-terminal L-glutaminyl-[protein] + H2O = N-terminal L-glutamyl-[protein] + NH4(+)</text>
        <dbReference type="Rhea" id="RHEA:50680"/>
        <dbReference type="Rhea" id="RHEA-COMP:12668"/>
        <dbReference type="Rhea" id="RHEA-COMP:12777"/>
        <dbReference type="ChEBI" id="CHEBI:15377"/>
        <dbReference type="ChEBI" id="CHEBI:28938"/>
        <dbReference type="ChEBI" id="CHEBI:64721"/>
        <dbReference type="ChEBI" id="CHEBI:64722"/>
        <dbReference type="EC" id="3.5.1.122"/>
    </reaction>
</comment>
<evidence type="ECO:0000256" key="8">
    <source>
        <dbReference type="RuleBase" id="RU367082"/>
    </source>
</evidence>
<protein>
    <recommendedName>
        <fullName evidence="4 8">Protein N-terminal glutamine amidohydrolase</fullName>
        <ecNumber evidence="3 8">3.5.1.122</ecNumber>
    </recommendedName>
    <alternativeName>
        <fullName evidence="6 8">Protein NH2-terminal glutamine deamidase</fullName>
    </alternativeName>
</protein>
<evidence type="ECO:0000313" key="11">
    <source>
        <dbReference type="Proteomes" id="UP000886523"/>
    </source>
</evidence>
<evidence type="ECO:0000256" key="6">
    <source>
        <dbReference type="ARBA" id="ARBA00029677"/>
    </source>
</evidence>
<dbReference type="EC" id="3.5.1.122" evidence="3 8"/>
<dbReference type="GO" id="GO:0070773">
    <property type="term" value="F:protein-N-terminal glutamine amidohydrolase activity"/>
    <property type="evidence" value="ECO:0007669"/>
    <property type="project" value="UniProtKB-UniRule"/>
</dbReference>
<name>A0A9P6B5M8_9AGAM</name>
<dbReference type="InterPro" id="IPR037132">
    <property type="entry name" value="N_Gln_amidohydro_ab_roll_sf"/>
</dbReference>
<dbReference type="EMBL" id="MU128926">
    <property type="protein sequence ID" value="KAF9518178.1"/>
    <property type="molecule type" value="Genomic_DNA"/>
</dbReference>
<dbReference type="InterPro" id="IPR023128">
    <property type="entry name" value="Prot_N_Gln_amidohydro_ab_roll"/>
</dbReference>
<comment type="similarity">
    <text evidence="1 8">Belongs to the NTAQ1 family.</text>
</comment>
<gene>
    <name evidence="10" type="ORF">BS47DRAFT_1338433</name>
</gene>
<dbReference type="GO" id="GO:0008418">
    <property type="term" value="F:protein-N-terminal asparagine amidohydrolase activity"/>
    <property type="evidence" value="ECO:0007669"/>
    <property type="project" value="UniProtKB-UniRule"/>
</dbReference>
<dbReference type="PANTHER" id="PTHR13035">
    <property type="entry name" value="PROTEIN N-TERMINAL GLUTAMINE AMIDOHYDROLASE"/>
    <property type="match status" value="1"/>
</dbReference>
<proteinExistence type="inferred from homology"/>
<dbReference type="OrthoDB" id="191192at2759"/>
<keyword evidence="11" id="KW-1185">Reference proteome</keyword>
<evidence type="ECO:0000256" key="3">
    <source>
        <dbReference type="ARBA" id="ARBA00012718"/>
    </source>
</evidence>
<evidence type="ECO:0000256" key="4">
    <source>
        <dbReference type="ARBA" id="ARBA00021247"/>
    </source>
</evidence>
<dbReference type="Gene3D" id="3.10.620.10">
    <property type="entry name" value="Protein N-terminal glutamine amidohydrolase, alpha beta roll"/>
    <property type="match status" value="1"/>
</dbReference>
<organism evidence="10 11">
    <name type="scientific">Hydnum rufescens UP504</name>
    <dbReference type="NCBI Taxonomy" id="1448309"/>
    <lineage>
        <taxon>Eukaryota</taxon>
        <taxon>Fungi</taxon>
        <taxon>Dikarya</taxon>
        <taxon>Basidiomycota</taxon>
        <taxon>Agaricomycotina</taxon>
        <taxon>Agaricomycetes</taxon>
        <taxon>Cantharellales</taxon>
        <taxon>Hydnaceae</taxon>
        <taxon>Hydnum</taxon>
    </lineage>
</organism>
<dbReference type="Proteomes" id="UP000886523">
    <property type="component" value="Unassembled WGS sequence"/>
</dbReference>
<evidence type="ECO:0000256" key="2">
    <source>
        <dbReference type="ARBA" id="ARBA00011245"/>
    </source>
</evidence>
<evidence type="ECO:0000259" key="9">
    <source>
        <dbReference type="Pfam" id="PF09764"/>
    </source>
</evidence>
<evidence type="ECO:0000256" key="7">
    <source>
        <dbReference type="ARBA" id="ARBA00048768"/>
    </source>
</evidence>
<evidence type="ECO:0000256" key="5">
    <source>
        <dbReference type="ARBA" id="ARBA00022801"/>
    </source>
</evidence>
<dbReference type="PANTHER" id="PTHR13035:SF0">
    <property type="entry name" value="PROTEIN N-TERMINAL GLUTAMINE AMIDOHYDROLASE"/>
    <property type="match status" value="1"/>
</dbReference>
<dbReference type="GO" id="GO:0005829">
    <property type="term" value="C:cytosol"/>
    <property type="evidence" value="ECO:0007669"/>
    <property type="project" value="TreeGrafter"/>
</dbReference>